<dbReference type="InterPro" id="IPR006555">
    <property type="entry name" value="ATP-dep_Helicase_C"/>
</dbReference>
<keyword evidence="3" id="KW-0067">ATP-binding</keyword>
<dbReference type="SMART" id="SM00491">
    <property type="entry name" value="HELICc2"/>
    <property type="match status" value="1"/>
</dbReference>
<evidence type="ECO:0000256" key="1">
    <source>
        <dbReference type="ARBA" id="ARBA00022741"/>
    </source>
</evidence>
<protein>
    <submittedName>
        <fullName evidence="8">DNA polymerase III subunit epsilon</fullName>
    </submittedName>
</protein>
<dbReference type="SUPFAM" id="SSF52540">
    <property type="entry name" value="P-loop containing nucleoside triphosphate hydrolases"/>
    <property type="match status" value="1"/>
</dbReference>
<dbReference type="CDD" id="cd06127">
    <property type="entry name" value="DEDDh"/>
    <property type="match status" value="1"/>
</dbReference>
<dbReference type="InterPro" id="IPR012337">
    <property type="entry name" value="RNaseH-like_sf"/>
</dbReference>
<evidence type="ECO:0000256" key="3">
    <source>
        <dbReference type="ARBA" id="ARBA00022840"/>
    </source>
</evidence>
<proteinExistence type="inferred from homology"/>
<evidence type="ECO:0000256" key="4">
    <source>
        <dbReference type="ARBA" id="ARBA00025483"/>
    </source>
</evidence>
<comment type="similarity">
    <text evidence="6">Belongs to the helicase family. DinG subfamily.</text>
</comment>
<comment type="caution">
    <text evidence="8">The sequence shown here is derived from an EMBL/GenBank/DDBJ whole genome shotgun (WGS) entry which is preliminary data.</text>
</comment>
<dbReference type="PROSITE" id="PS51193">
    <property type="entry name" value="HELICASE_ATP_BIND_2"/>
    <property type="match status" value="1"/>
</dbReference>
<accession>A0A7C9JCY6</accession>
<gene>
    <name evidence="8" type="ORF">D1639_03145</name>
</gene>
<dbReference type="InterPro" id="IPR013520">
    <property type="entry name" value="Ribonucl_H"/>
</dbReference>
<organism evidence="8">
    <name type="scientific">Muribaculaceae bacterium Z82</name>
    <dbReference type="NCBI Taxonomy" id="2304548"/>
    <lineage>
        <taxon>Bacteria</taxon>
        <taxon>Pseudomonadati</taxon>
        <taxon>Bacteroidota</taxon>
        <taxon>Bacteroidia</taxon>
        <taxon>Bacteroidales</taxon>
        <taxon>Muribaculaceae</taxon>
    </lineage>
</organism>
<dbReference type="Gene3D" id="3.40.50.300">
    <property type="entry name" value="P-loop containing nucleotide triphosphate hydrolases"/>
    <property type="match status" value="2"/>
</dbReference>
<dbReference type="SMART" id="SM00479">
    <property type="entry name" value="EXOIII"/>
    <property type="match status" value="1"/>
</dbReference>
<dbReference type="Gene3D" id="3.30.420.10">
    <property type="entry name" value="Ribonuclease H-like superfamily/Ribonuclease H"/>
    <property type="match status" value="1"/>
</dbReference>
<keyword evidence="1" id="KW-0547">Nucleotide-binding</keyword>
<dbReference type="GO" id="GO:0003676">
    <property type="term" value="F:nucleic acid binding"/>
    <property type="evidence" value="ECO:0007669"/>
    <property type="project" value="InterPro"/>
</dbReference>
<reference evidence="8" key="1">
    <citation type="submission" date="2018-08" db="EMBL/GenBank/DDBJ databases">
        <title>Murine metabolic-syndrome-specific gut microbial biobank.</title>
        <authorList>
            <person name="Liu C."/>
        </authorList>
    </citation>
    <scope>NUCLEOTIDE SEQUENCE [LARGE SCALE GENOMIC DNA]</scope>
    <source>
        <strain evidence="8">Z82</strain>
    </source>
</reference>
<dbReference type="SUPFAM" id="SSF53098">
    <property type="entry name" value="Ribonuclease H-like"/>
    <property type="match status" value="1"/>
</dbReference>
<dbReference type="AlphaFoldDB" id="A0A7C9JCY6"/>
<comment type="function">
    <text evidence="4">DNA polymerase III is a complex, multichain enzyme responsible for most of the replicative synthesis in bacteria. The epsilon subunit contain the editing function and is a proofreading 3'-5' exonuclease.</text>
</comment>
<dbReference type="GO" id="GO:0004527">
    <property type="term" value="F:exonuclease activity"/>
    <property type="evidence" value="ECO:0007669"/>
    <property type="project" value="UniProtKB-ARBA"/>
</dbReference>
<sequence length="1083" mass="117888">MDGTPESVVRRYAGLSRLADASDFGPLDRNVVVLDTETTGVSFNHDELTQIAAARLERGRITEWFVTFVNPGKPIPEDVAHLTNIHDADVADAPTPQQALEQLVEFVGDAKVVAHNVGFDRTFTTRHPEGYPLLENVWIDSLDLARIALPRMKSHRLLDLVRAFDAPLSTHRADADVEATCSMYRILLAAVEAMPPALTVEIADLPAEGLWSTQFVFKVFAAEYRRMVHGSLAASGEGAQSALEPACGVADELPDQPQELQGQFDLLLAEADMGAGIDRYPMTLPGAVVRGNADVRFSLRSLRHRRAGDAAPPKRDAEVLAEDPSQGLRFADSAQVDEAFSTEGAVGSLYGDYEPRPAQLAMAQAVNKAFSTSENLVVEAGTGVGKSMAYLVPSAYAALMNDVTVGVATKTNALLDQLVYKELPALADSLAAVNPDAPRLTYAPLKGFSHYPCLHKVDNLLRAGVGTRLVNNVEMPQAPAVAGLLSFIEQSDIDDMDSLKIDYRSLPRPAITTGSLECLRRKCPYYGNGCFVFGARRRAEASHIVVTNHSLLFCDVVADGGLLPPARFWVIDEAHSVEDEARRAFSLKISAEELLSMASKANSASSRRDMFARVESRIQSVPGEKLVLADREAANAGIGVSSADAEGNDTGDAGSLFYALVAKGRRQGVSFREAVEQFNGAMKGLLYFDQAKGSKRYETTELWVNETVRASAVFRELSLAATALKEVSERLASACQGVAGYLEGIEGMADSQREFAALACDLKGLVNALEVIFERPEDTYVYSAMLNKHKDRWQDSVEAQLLNVGDALNETLFARTFSVVFASATLSVDGKFDSFANAIGLDQGEQSQAAKLALQSHYRFDEQMTIYVPTDMPEPNEPAYLGALQRLLTETHRAQQGSMLTLFTNRREMEACYEVVRDDLKGDDLRVVCQKWGVSVKGLRDDFLADEHLSLFALKSFWEGFDAPGSTLRGVIIPKLPFAKPSDPLSCERAARDDAAWRRYVLPAAVLETKQAAGRLIRKADDSGVLILADGRLLTKSYGKMFLRSMPSKTVKMLTCAEIVEELRQAAAHRPAVGRSAETGDGA</sequence>
<dbReference type="FunFam" id="3.30.420.10:FF:000045">
    <property type="entry name" value="3'-5' exonuclease DinG"/>
    <property type="match status" value="1"/>
</dbReference>
<keyword evidence="2" id="KW-0378">Hydrolase</keyword>
<evidence type="ECO:0000313" key="8">
    <source>
        <dbReference type="EMBL" id="NBI34041.1"/>
    </source>
</evidence>
<dbReference type="PANTHER" id="PTHR11472">
    <property type="entry name" value="DNA REPAIR DEAD HELICASE RAD3/XP-D SUBFAMILY MEMBER"/>
    <property type="match status" value="1"/>
</dbReference>
<evidence type="ECO:0000256" key="2">
    <source>
        <dbReference type="ARBA" id="ARBA00022801"/>
    </source>
</evidence>
<dbReference type="Pfam" id="PF00929">
    <property type="entry name" value="RNase_T"/>
    <property type="match status" value="1"/>
</dbReference>
<dbReference type="InterPro" id="IPR036397">
    <property type="entry name" value="RNaseH_sf"/>
</dbReference>
<dbReference type="GO" id="GO:0006259">
    <property type="term" value="P:DNA metabolic process"/>
    <property type="evidence" value="ECO:0007669"/>
    <property type="project" value="UniProtKB-ARBA"/>
</dbReference>
<dbReference type="InterPro" id="IPR045028">
    <property type="entry name" value="DinG/Rad3-like"/>
</dbReference>
<dbReference type="GO" id="GO:0005524">
    <property type="term" value="F:ATP binding"/>
    <property type="evidence" value="ECO:0007669"/>
    <property type="project" value="UniProtKB-KW"/>
</dbReference>
<dbReference type="PANTHER" id="PTHR11472:SF34">
    <property type="entry name" value="REGULATOR OF TELOMERE ELONGATION HELICASE 1"/>
    <property type="match status" value="1"/>
</dbReference>
<evidence type="ECO:0000256" key="6">
    <source>
        <dbReference type="ARBA" id="ARBA00038058"/>
    </source>
</evidence>
<feature type="domain" description="Helicase ATP-binding" evidence="7">
    <location>
        <begin position="345"/>
        <end position="630"/>
    </location>
</feature>
<dbReference type="EMBL" id="QWKH01000012">
    <property type="protein sequence ID" value="NBI34041.1"/>
    <property type="molecule type" value="Genomic_DNA"/>
</dbReference>
<name>A0A7C9JCY6_9BACT</name>
<dbReference type="GO" id="GO:0003678">
    <property type="term" value="F:DNA helicase activity"/>
    <property type="evidence" value="ECO:0007669"/>
    <property type="project" value="TreeGrafter"/>
</dbReference>
<evidence type="ECO:0000259" key="7">
    <source>
        <dbReference type="PROSITE" id="PS51193"/>
    </source>
</evidence>
<evidence type="ECO:0000256" key="5">
    <source>
        <dbReference type="ARBA" id="ARBA00026073"/>
    </source>
</evidence>
<dbReference type="Pfam" id="PF13307">
    <property type="entry name" value="Helicase_C_2"/>
    <property type="match status" value="1"/>
</dbReference>
<dbReference type="InterPro" id="IPR014013">
    <property type="entry name" value="Helic_SF1/SF2_ATP-bd_DinG/Rad3"/>
</dbReference>
<dbReference type="GO" id="GO:0016818">
    <property type="term" value="F:hydrolase activity, acting on acid anhydrides, in phosphorus-containing anhydrides"/>
    <property type="evidence" value="ECO:0007669"/>
    <property type="project" value="InterPro"/>
</dbReference>
<dbReference type="InterPro" id="IPR027417">
    <property type="entry name" value="P-loop_NTPase"/>
</dbReference>
<comment type="subunit">
    <text evidence="5">DNA polymerase III contains a core (composed of alpha, epsilon and theta chains) that associates with a tau subunit. This core dimerizes to form the POLIII' complex. PolIII' associates with the gamma complex (composed of gamma, delta, delta', psi and chi chains) and with the beta chain to form the complete DNA polymerase III complex.</text>
</comment>